<reference evidence="2" key="1">
    <citation type="submission" date="2024-03" db="EMBL/GenBank/DDBJ databases">
        <title>WGS assembly of Saponaria officinalis var. Norfolk2.</title>
        <authorList>
            <person name="Jenkins J."/>
            <person name="Shu S."/>
            <person name="Grimwood J."/>
            <person name="Barry K."/>
            <person name="Goodstein D."/>
            <person name="Schmutz J."/>
            <person name="Leebens-Mack J."/>
            <person name="Osbourn A."/>
        </authorList>
    </citation>
    <scope>NUCLEOTIDE SEQUENCE [LARGE SCALE GENOMIC DNA]</scope>
    <source>
        <strain evidence="2">JIC</strain>
    </source>
</reference>
<protein>
    <recommendedName>
        <fullName evidence="1">F-box domain-containing protein</fullName>
    </recommendedName>
</protein>
<dbReference type="AlphaFoldDB" id="A0AAW1H8H5"/>
<dbReference type="EMBL" id="JBDFQZ010000012">
    <property type="protein sequence ID" value="KAK9672355.1"/>
    <property type="molecule type" value="Genomic_DNA"/>
</dbReference>
<dbReference type="Pfam" id="PF00646">
    <property type="entry name" value="F-box"/>
    <property type="match status" value="1"/>
</dbReference>
<gene>
    <name evidence="2" type="ORF">RND81_12G095400</name>
</gene>
<dbReference type="SUPFAM" id="SSF81383">
    <property type="entry name" value="F-box domain"/>
    <property type="match status" value="1"/>
</dbReference>
<proteinExistence type="predicted"/>
<dbReference type="SMART" id="SM00256">
    <property type="entry name" value="FBOX"/>
    <property type="match status" value="1"/>
</dbReference>
<dbReference type="InterPro" id="IPR036047">
    <property type="entry name" value="F-box-like_dom_sf"/>
</dbReference>
<organism evidence="2 3">
    <name type="scientific">Saponaria officinalis</name>
    <name type="common">Common soapwort</name>
    <name type="synonym">Lychnis saponaria</name>
    <dbReference type="NCBI Taxonomy" id="3572"/>
    <lineage>
        <taxon>Eukaryota</taxon>
        <taxon>Viridiplantae</taxon>
        <taxon>Streptophyta</taxon>
        <taxon>Embryophyta</taxon>
        <taxon>Tracheophyta</taxon>
        <taxon>Spermatophyta</taxon>
        <taxon>Magnoliopsida</taxon>
        <taxon>eudicotyledons</taxon>
        <taxon>Gunneridae</taxon>
        <taxon>Pentapetalae</taxon>
        <taxon>Caryophyllales</taxon>
        <taxon>Caryophyllaceae</taxon>
        <taxon>Caryophylleae</taxon>
        <taxon>Saponaria</taxon>
    </lineage>
</organism>
<evidence type="ECO:0000259" key="1">
    <source>
        <dbReference type="SMART" id="SM00256"/>
    </source>
</evidence>
<evidence type="ECO:0000313" key="2">
    <source>
        <dbReference type="EMBL" id="KAK9672355.1"/>
    </source>
</evidence>
<keyword evidence="3" id="KW-1185">Reference proteome</keyword>
<dbReference type="PANTHER" id="PTHR35546:SF130">
    <property type="entry name" value="EXPRESSED PROTEIN"/>
    <property type="match status" value="1"/>
</dbReference>
<accession>A0AAW1H8H5</accession>
<evidence type="ECO:0000313" key="3">
    <source>
        <dbReference type="Proteomes" id="UP001443914"/>
    </source>
</evidence>
<dbReference type="Pfam" id="PF24750">
    <property type="entry name" value="b-prop_At3g26010-like"/>
    <property type="match status" value="1"/>
</dbReference>
<feature type="domain" description="F-box" evidence="1">
    <location>
        <begin position="28"/>
        <end position="68"/>
    </location>
</feature>
<dbReference type="InterPro" id="IPR056592">
    <property type="entry name" value="Beta-prop_At3g26010-like"/>
</dbReference>
<dbReference type="Proteomes" id="UP001443914">
    <property type="component" value="Unassembled WGS sequence"/>
</dbReference>
<sequence length="415" mass="47797">MGKLNFTQISLNSQFESLNCFRNINDIFTDTLLVEILQRLTCIDVVRSKLVCRRWKSVILETYFAPTFIRYHDQLSTRFPMPVTLVYQFIFWHRVVTDEPESRVVSFSDNPFFKTRKFNLGFLPCFRSWARHPIWVTASNKDLLVCYDTKKSTQSSYYICNPLTKHLVVVPPISGQTRVADTAMGLVVSETGMFRLVRILELDSDDRFEAEVFCSEKSEWTKTSITSPISFRRSWHFKPEATVINNKLHWLINSEIIVVLDPFDDKELLCRVINLPSEINSQTAICIGSSRGCLKLSQLTGGYPNGNLVIWSFRDIVTKNWELECKISLRDVGFVDNLYFENYVCHMVEVLGFHPCDSMILYLRIRNYLVVCNLGCRTLEVASECLEDSTFSLGTCGVFPLVHPSWPSSLVSSRS</sequence>
<name>A0AAW1H8H5_SAPOF</name>
<dbReference type="PANTHER" id="PTHR35546">
    <property type="entry name" value="F-BOX PROTEIN INTERACTION DOMAIN PROTEIN-RELATED"/>
    <property type="match status" value="1"/>
</dbReference>
<dbReference type="Gene3D" id="1.20.1280.50">
    <property type="match status" value="1"/>
</dbReference>
<dbReference type="InterPro" id="IPR055290">
    <property type="entry name" value="At3g26010-like"/>
</dbReference>
<dbReference type="InterPro" id="IPR001810">
    <property type="entry name" value="F-box_dom"/>
</dbReference>
<comment type="caution">
    <text evidence="2">The sequence shown here is derived from an EMBL/GenBank/DDBJ whole genome shotgun (WGS) entry which is preliminary data.</text>
</comment>